<name>A0A1M5IP43_9BRAD</name>
<dbReference type="SUPFAM" id="SSF53756">
    <property type="entry name" value="UDP-Glycosyltransferase/glycogen phosphorylase"/>
    <property type="match status" value="1"/>
</dbReference>
<dbReference type="AlphaFoldDB" id="A0A1M5IP43"/>
<protein>
    <submittedName>
        <fullName evidence="1">Glycosyl transferases group 1</fullName>
    </submittedName>
</protein>
<dbReference type="Gene3D" id="3.40.50.2000">
    <property type="entry name" value="Glycogen Phosphorylase B"/>
    <property type="match status" value="1"/>
</dbReference>
<dbReference type="Proteomes" id="UP000189796">
    <property type="component" value="Chromosome I"/>
</dbReference>
<reference evidence="1 2" key="1">
    <citation type="submission" date="2016-11" db="EMBL/GenBank/DDBJ databases">
        <authorList>
            <person name="Jaros S."/>
            <person name="Januszkiewicz K."/>
            <person name="Wedrychowicz H."/>
        </authorList>
    </citation>
    <scope>NUCLEOTIDE SEQUENCE [LARGE SCALE GENOMIC DNA]</scope>
    <source>
        <strain evidence="1 2">GAS138</strain>
    </source>
</reference>
<evidence type="ECO:0000313" key="2">
    <source>
        <dbReference type="Proteomes" id="UP000189796"/>
    </source>
</evidence>
<dbReference type="EMBL" id="LT670817">
    <property type="protein sequence ID" value="SHG30098.1"/>
    <property type="molecule type" value="Genomic_DNA"/>
</dbReference>
<evidence type="ECO:0000313" key="1">
    <source>
        <dbReference type="EMBL" id="SHG30098.1"/>
    </source>
</evidence>
<proteinExistence type="predicted"/>
<dbReference type="Pfam" id="PF13692">
    <property type="entry name" value="Glyco_trans_1_4"/>
    <property type="match status" value="1"/>
</dbReference>
<keyword evidence="1" id="KW-0808">Transferase</keyword>
<dbReference type="GO" id="GO:0016740">
    <property type="term" value="F:transferase activity"/>
    <property type="evidence" value="ECO:0007669"/>
    <property type="project" value="UniProtKB-KW"/>
</dbReference>
<sequence>MRVVVYYNGTFIHLRNGAHARMTSLLQYLVKAGYSITLFSFENHPTEPWTEAAQSAFKTAFPTVRLVLDTQTPVLRCLTFLKNALTSFMPARAHEIIAWRRRGASPNYEALVTEPGDAVWIVNYADGLTQLNGVPSVPIAVETHDIKSIQVAKKHGTPPLNLRSLLRMRSELGVLNCTAAIIAISPVEAGFFRAIVADPKVFYIPQYPPVTPLRRADRPQTGYRYDLVFVGSDMFQNARGLLAFFEANKTWLASLRIAAVGRVGENASVRAFAQGKPHIELLGFVDNLPAIYAASKAAISPVDGTGLKIKAVEALSQGRPVFASRHSMEGLPPGYEGCVFPIERSCIERVLLNNSELEAAQASALAYWESFAIAGDMTGFQDFLQRGMKVP</sequence>
<organism evidence="1 2">
    <name type="scientific">Bradyrhizobium erythrophlei</name>
    <dbReference type="NCBI Taxonomy" id="1437360"/>
    <lineage>
        <taxon>Bacteria</taxon>
        <taxon>Pseudomonadati</taxon>
        <taxon>Pseudomonadota</taxon>
        <taxon>Alphaproteobacteria</taxon>
        <taxon>Hyphomicrobiales</taxon>
        <taxon>Nitrobacteraceae</taxon>
        <taxon>Bradyrhizobium</taxon>
    </lineage>
</organism>
<accession>A0A1M5IP43</accession>
<gene>
    <name evidence="1" type="ORF">SAMN05443248_1070</name>
</gene>